<feature type="transmembrane region" description="Helical" evidence="1">
    <location>
        <begin position="96"/>
        <end position="118"/>
    </location>
</feature>
<reference evidence="2 3" key="1">
    <citation type="submission" date="2018-10" db="EMBL/GenBank/DDBJ databases">
        <title>Isolation, diversity and antifungal activity of actinobacteria from wheat.</title>
        <authorList>
            <person name="Han C."/>
        </authorList>
    </citation>
    <scope>NUCLEOTIDE SEQUENCE [LARGE SCALE GENOMIC DNA]</scope>
    <source>
        <strain evidence="2 3">NEAU-YY56</strain>
    </source>
</reference>
<keyword evidence="1" id="KW-0472">Membrane</keyword>
<dbReference type="GO" id="GO:0005886">
    <property type="term" value="C:plasma membrane"/>
    <property type="evidence" value="ECO:0007669"/>
    <property type="project" value="TreeGrafter"/>
</dbReference>
<dbReference type="InterPro" id="IPR005325">
    <property type="entry name" value="DUF308_memb"/>
</dbReference>
<protein>
    <submittedName>
        <fullName evidence="2">HdeD family acid-resistance protein</fullName>
    </submittedName>
</protein>
<keyword evidence="1" id="KW-1133">Transmembrane helix</keyword>
<comment type="caution">
    <text evidence="2">The sequence shown here is derived from an EMBL/GenBank/DDBJ whole genome shotgun (WGS) entry which is preliminary data.</text>
</comment>
<evidence type="ECO:0000313" key="2">
    <source>
        <dbReference type="EMBL" id="RMI04644.1"/>
    </source>
</evidence>
<dbReference type="OrthoDB" id="4828198at2"/>
<keyword evidence="1" id="KW-0812">Transmembrane</keyword>
<name>A0A3M2IW31_9CELL</name>
<evidence type="ECO:0000256" key="1">
    <source>
        <dbReference type="SAM" id="Phobius"/>
    </source>
</evidence>
<dbReference type="InterPro" id="IPR052712">
    <property type="entry name" value="Acid_resist_chaperone_HdeD"/>
</dbReference>
<evidence type="ECO:0000313" key="3">
    <source>
        <dbReference type="Proteomes" id="UP000269289"/>
    </source>
</evidence>
<proteinExistence type="predicted"/>
<keyword evidence="3" id="KW-1185">Reference proteome</keyword>
<sequence length="204" mass="21480">MDDRVAAALRSVWWLPVLRGVLLIVLGLLLLVEPLGTLVALVWVFGVFAVADGVVVLLQALLARGRPGFGWVIAQALVSIGFGALIMLWPGVTALVLYYLLALWLLVLGVTALVVAATQYRARDLAWVGTLMLGLIGFLFGLLLAIKPQDSVSVILTVYGLFAFVAGAVVVVTGFATRSLGRQLAATGRAGQAPNTAPGEPPRP</sequence>
<feature type="transmembrane region" description="Helical" evidence="1">
    <location>
        <begin position="125"/>
        <end position="146"/>
    </location>
</feature>
<dbReference type="PANTHER" id="PTHR34989:SF1">
    <property type="entry name" value="PROTEIN HDED"/>
    <property type="match status" value="1"/>
</dbReference>
<dbReference type="PANTHER" id="PTHR34989">
    <property type="entry name" value="PROTEIN HDED"/>
    <property type="match status" value="1"/>
</dbReference>
<accession>A0A3M2IW31</accession>
<feature type="transmembrane region" description="Helical" evidence="1">
    <location>
        <begin position="38"/>
        <end position="62"/>
    </location>
</feature>
<feature type="transmembrane region" description="Helical" evidence="1">
    <location>
        <begin position="69"/>
        <end position="90"/>
    </location>
</feature>
<dbReference type="Proteomes" id="UP000269289">
    <property type="component" value="Unassembled WGS sequence"/>
</dbReference>
<gene>
    <name evidence="2" type="ORF">EBM89_18230</name>
</gene>
<feature type="transmembrane region" description="Helical" evidence="1">
    <location>
        <begin position="152"/>
        <end position="176"/>
    </location>
</feature>
<dbReference type="EMBL" id="RFFI01000142">
    <property type="protein sequence ID" value="RMI04644.1"/>
    <property type="molecule type" value="Genomic_DNA"/>
</dbReference>
<feature type="transmembrane region" description="Helical" evidence="1">
    <location>
        <begin position="12"/>
        <end position="32"/>
    </location>
</feature>
<organism evidence="2 3">
    <name type="scientific">Cellulomonas triticagri</name>
    <dbReference type="NCBI Taxonomy" id="2483352"/>
    <lineage>
        <taxon>Bacteria</taxon>
        <taxon>Bacillati</taxon>
        <taxon>Actinomycetota</taxon>
        <taxon>Actinomycetes</taxon>
        <taxon>Micrococcales</taxon>
        <taxon>Cellulomonadaceae</taxon>
        <taxon>Cellulomonas</taxon>
    </lineage>
</organism>
<dbReference type="AlphaFoldDB" id="A0A3M2IW31"/>
<dbReference type="Pfam" id="PF03729">
    <property type="entry name" value="DUF308"/>
    <property type="match status" value="2"/>
</dbReference>